<dbReference type="FunFam" id="3.90.148.10:FF:000002">
    <property type="entry name" value="DNA-binding protein"/>
    <property type="match status" value="1"/>
</dbReference>
<dbReference type="GO" id="GO:0019028">
    <property type="term" value="C:viral capsid"/>
    <property type="evidence" value="ECO:0007669"/>
    <property type="project" value="UniProtKB-UniRule"/>
</dbReference>
<feature type="binding site" evidence="10">
    <location>
        <position position="341"/>
    </location>
    <ligand>
        <name>Zn(2+)</name>
        <dbReference type="ChEBI" id="CHEBI:29105"/>
        <label>1</label>
    </ligand>
</feature>
<keyword evidence="4 10" id="KW-0945">Host-virus interaction</keyword>
<proteinExistence type="inferred from homology"/>
<evidence type="ECO:0000256" key="10">
    <source>
        <dbReference type="HAMAP-Rule" id="MF_04054"/>
    </source>
</evidence>
<reference evidence="14" key="1">
    <citation type="journal article" date="2019" name="Viruses">
        <title>Pediatric Infections by Human mastadenovirus C Types 2, 89, and a Recombinant Type Detected in Japan between 2011 and 2018.</title>
        <authorList>
            <person name="Takahashi K."/>
            <person name="Gonzalez G."/>
            <person name="Kobayashi M."/>
            <person name="Hanaoka N."/>
            <person name="Carr M.J."/>
            <person name="Konagaya M."/>
            <person name="Nojiri N."/>
            <person name="Ogi M."/>
            <person name="Fujimoto T."/>
        </authorList>
    </citation>
    <scope>NUCLEOTIDE SEQUENCE [LARGE SCALE GENOMIC DNA]</scope>
    <source>
        <strain evidence="14">K19-85</strain>
    </source>
</reference>
<feature type="binding site" evidence="10">
    <location>
        <position position="357"/>
    </location>
    <ligand>
        <name>Zn(2+)</name>
        <dbReference type="ChEBI" id="CHEBI:29105"/>
        <label>1</label>
    </ligand>
</feature>
<dbReference type="InterPro" id="IPR003176">
    <property type="entry name" value="Adenovirus_DNA-bd_a"/>
</dbReference>
<dbReference type="InterPro" id="IPR037540">
    <property type="entry name" value="ADV_DNB2"/>
</dbReference>
<comment type="similarity">
    <text evidence="10">Belongs to the adenoviridae E2A DNA-binding protein family.</text>
</comment>
<keyword evidence="5 10" id="KW-0235">DNA replication</keyword>
<sequence length="531" mass="59519">MASREEEQRETTPERGRGAARRPPTMEDVSSPSPSPSPPPPRAPPKKRLRRRLESEDEEDSSQDALVPRTPSPRPSTSAADLPNAPKKKKKRPSSKPERPPSPEVIVDSEEEREDVTLQMVGFSNPPVLIKHDKGGKRTVRRMNEDDPVTRGMRMQEEEEEPSEAENESTVMNPLSLPIVSAWEKGMEAARALMDKYHVDNDLKANFKLLPDQVEALAAVCKTWLNEEHRGLQLTFTSNKTFVTMMGRFLQAYLQSFAEVTYKHHEPTGCALWLHRCAEIEGELKCLHGSIMINKEHVIEMDVTSENGQRALKEQSSKAKIVKNRWGRSVVQISNTDARCCVHDAACPANQFSGKSCGMFFSEGAKAQVAFKQMKAFMQALYPNAQTGHGHLLMPLRCECNSKPGHAPFLGRQLPKLTPFALSNAEDLDADLISDKSVLASVHHPALIVFQCCNPVYRNSRAQGGGPNCDFKISSPDLLNALVMVRSLWSENFTELPRMVVPEFKWSPKYQYRNVSLPVAHSDARQNPFDF</sequence>
<feature type="region of interest" description="Flexible loop" evidence="10">
    <location>
        <begin position="299"/>
        <end position="333"/>
    </location>
</feature>
<evidence type="ECO:0000256" key="6">
    <source>
        <dbReference type="ARBA" id="ARBA00022723"/>
    </source>
</evidence>
<comment type="subcellular location">
    <subcellularLocation>
        <location evidence="10">Host nucleus</location>
    </subcellularLocation>
    <text evidence="10">Accumulates in infected cells.</text>
</comment>
<dbReference type="Proteomes" id="UP000502796">
    <property type="component" value="Segment"/>
</dbReference>
<dbReference type="Gene3D" id="1.10.269.10">
    <property type="entry name" value="Adenovirus DNA-binding, N-terminal domain"/>
    <property type="match status" value="1"/>
</dbReference>
<evidence type="ECO:0000256" key="2">
    <source>
        <dbReference type="ARBA" id="ARBA00022553"/>
    </source>
</evidence>
<organism evidence="14">
    <name type="scientific">Human mastadenovirus C</name>
    <dbReference type="NCBI Taxonomy" id="129951"/>
    <lineage>
        <taxon>Viruses</taxon>
        <taxon>Varidnaviria</taxon>
        <taxon>Bamfordvirae</taxon>
        <taxon>Preplasmiviricota</taxon>
        <taxon>Polisuviricotina</taxon>
        <taxon>Pharingeaviricetes</taxon>
        <taxon>Rowavirales</taxon>
        <taxon>Adenoviridae</taxon>
        <taxon>Mastadenovirus</taxon>
        <taxon>Mastadenovirus caesari</taxon>
    </lineage>
</organism>
<accession>A0A5S9LE10</accession>
<feature type="region of interest" description="C-terminal arm, DBP binding" evidence="10">
    <location>
        <begin position="515"/>
        <end position="531"/>
    </location>
</feature>
<dbReference type="Proteomes" id="UP000426806">
    <property type="component" value="Segment"/>
</dbReference>
<feature type="compositionally biased region" description="Basic and acidic residues" evidence="11">
    <location>
        <begin position="1"/>
        <end position="17"/>
    </location>
</feature>
<keyword evidence="1 10" id="KW-0244">Early protein</keyword>
<evidence type="ECO:0000256" key="4">
    <source>
        <dbReference type="ARBA" id="ARBA00022581"/>
    </source>
</evidence>
<feature type="modified residue" description="Phosphotyrosine; by host" evidence="10">
    <location>
        <position position="197"/>
    </location>
</feature>
<gene>
    <name evidence="14" type="primary">E2A</name>
    <name evidence="10" type="synonym">DBP</name>
</gene>
<name>A0A5S9LE10_9ADEN</name>
<keyword evidence="3 10" id="KW-1048">Host nucleus</keyword>
<keyword evidence="2 10" id="KW-0597">Phosphoprotein</keyword>
<evidence type="ECO:0000313" key="15">
    <source>
        <dbReference type="EMBL" id="QJS95354.1"/>
    </source>
</evidence>
<keyword evidence="7 10" id="KW-0862">Zinc</keyword>
<dbReference type="GO" id="GO:0045740">
    <property type="term" value="P:positive regulation of DNA replication"/>
    <property type="evidence" value="ECO:0007669"/>
    <property type="project" value="UniProtKB-UniRule"/>
</dbReference>
<evidence type="ECO:0000259" key="12">
    <source>
        <dbReference type="Pfam" id="PF02236"/>
    </source>
</evidence>
<feature type="binding site" evidence="10">
    <location>
        <position position="400"/>
    </location>
    <ligand>
        <name>Zn(2+)</name>
        <dbReference type="ChEBI" id="CHEBI:29105"/>
        <label>2</label>
    </ligand>
</feature>
<keyword evidence="8 10" id="KW-1194">Viral DNA replication</keyword>
<feature type="binding site" evidence="10">
    <location>
        <position position="288"/>
    </location>
    <ligand>
        <name>Zn(2+)</name>
        <dbReference type="ChEBI" id="CHEBI:29105"/>
        <label>1</label>
    </ligand>
</feature>
<evidence type="ECO:0000259" key="13">
    <source>
        <dbReference type="Pfam" id="PF03728"/>
    </source>
</evidence>
<evidence type="ECO:0000256" key="1">
    <source>
        <dbReference type="ARBA" id="ARBA00022518"/>
    </source>
</evidence>
<dbReference type="InterPro" id="IPR036368">
    <property type="entry name" value="ADBP_zn-bd_sf"/>
</dbReference>
<dbReference type="SUPFAM" id="SSF57917">
    <property type="entry name" value="Zn-binding domains of ADDBP"/>
    <property type="match status" value="2"/>
</dbReference>
<dbReference type="GO" id="GO:0006351">
    <property type="term" value="P:DNA-templated transcription"/>
    <property type="evidence" value="ECO:0007669"/>
    <property type="project" value="UniProtKB-UniRule"/>
</dbReference>
<evidence type="ECO:0000313" key="14">
    <source>
        <dbReference type="EMBL" id="BBO30292.1"/>
    </source>
</evidence>
<keyword evidence="9 10" id="KW-0238">DNA-binding</keyword>
<feature type="domain" description="Adenovirus DNA-binding zinc-binding" evidence="13">
    <location>
        <begin position="396"/>
        <end position="492"/>
    </location>
</feature>
<dbReference type="GO" id="GO:0003697">
    <property type="term" value="F:single-stranded DNA binding"/>
    <property type="evidence" value="ECO:0007669"/>
    <property type="project" value="UniProtKB-ARBA"/>
</dbReference>
<feature type="binding site" evidence="10">
    <location>
        <position position="398"/>
    </location>
    <ligand>
        <name>Zn(2+)</name>
        <dbReference type="ChEBI" id="CHEBI:29105"/>
        <label>2</label>
    </ligand>
</feature>
<feature type="binding site" evidence="10">
    <location>
        <position position="469"/>
    </location>
    <ligand>
        <name>Zn(2+)</name>
        <dbReference type="ChEBI" id="CHEBI:29105"/>
        <label>2</label>
    </ligand>
</feature>
<dbReference type="SUPFAM" id="SSF47724">
    <property type="entry name" value="Domain of early E2A DNA-binding protein, ADDBP"/>
    <property type="match status" value="1"/>
</dbReference>
<feature type="region of interest" description="Disordered" evidence="11">
    <location>
        <begin position="126"/>
        <end position="170"/>
    </location>
</feature>
<comment type="domain">
    <text evidence="10">The C-terminal arm bridges DBP molecules together, thereby creating a chain.</text>
</comment>
<feature type="binding site" evidence="10">
    <location>
        <position position="452"/>
    </location>
    <ligand>
        <name>Zn(2+)</name>
        <dbReference type="ChEBI" id="CHEBI:29105"/>
        <label>2</label>
    </ligand>
</feature>
<feature type="compositionally biased region" description="Pro residues" evidence="11">
    <location>
        <begin position="33"/>
        <end position="43"/>
    </location>
</feature>
<feature type="region of interest" description="Disordered" evidence="11">
    <location>
        <begin position="1"/>
        <end position="113"/>
    </location>
</feature>
<dbReference type="FunFam" id="1.10.269.10:FF:000001">
    <property type="entry name" value="DNA-binding protein"/>
    <property type="match status" value="1"/>
</dbReference>
<dbReference type="GO" id="GO:0006260">
    <property type="term" value="P:DNA replication"/>
    <property type="evidence" value="ECO:0007669"/>
    <property type="project" value="UniProtKB-KW"/>
</dbReference>
<evidence type="ECO:0000256" key="3">
    <source>
        <dbReference type="ARBA" id="ARBA00022562"/>
    </source>
</evidence>
<dbReference type="InterPro" id="IPR005376">
    <property type="entry name" value="Adenovirus_DNA-bd_zn-bd"/>
</dbReference>
<dbReference type="GO" id="GO:0008270">
    <property type="term" value="F:zinc ion binding"/>
    <property type="evidence" value="ECO:0007669"/>
    <property type="project" value="UniProtKB-UniRule"/>
</dbReference>
<evidence type="ECO:0000256" key="8">
    <source>
        <dbReference type="ARBA" id="ARBA00023109"/>
    </source>
</evidence>
<dbReference type="InterPro" id="IPR036362">
    <property type="entry name" value="Adenovirus_DNA-bd_N_sf"/>
</dbReference>
<evidence type="ECO:0000256" key="7">
    <source>
        <dbReference type="ARBA" id="ARBA00022833"/>
    </source>
</evidence>
<keyword evidence="6 10" id="KW-0479">Metal-binding</keyword>
<dbReference type="Gene3D" id="3.90.148.10">
    <property type="entry name" value="Adenovirus DNA-binding, C-terminal domain superfamily/Adenovirus DNA-binding, zinc binding domain"/>
    <property type="match status" value="2"/>
</dbReference>
<dbReference type="Pfam" id="PF03728">
    <property type="entry name" value="Viral_DNA_Zn_bi"/>
    <property type="match status" value="2"/>
</dbReference>
<evidence type="ECO:0000256" key="11">
    <source>
        <dbReference type="SAM" id="MobiDB-lite"/>
    </source>
</evidence>
<evidence type="ECO:0000256" key="9">
    <source>
        <dbReference type="ARBA" id="ARBA00023125"/>
    </source>
</evidence>
<feature type="compositionally biased region" description="Acidic residues" evidence="11">
    <location>
        <begin position="157"/>
        <end position="167"/>
    </location>
</feature>
<dbReference type="HAMAP" id="MF_04054">
    <property type="entry name" value="ADV_DNB2"/>
    <property type="match status" value="1"/>
</dbReference>
<feature type="domain" description="Adenovirus DNA-binding all-alpha" evidence="12">
    <location>
        <begin position="186"/>
        <end position="264"/>
    </location>
</feature>
<protein>
    <recommendedName>
        <fullName evidence="10">DNA-binding protein</fullName>
        <shortName evidence="10">DBP</shortName>
    </recommendedName>
    <alternativeName>
        <fullName evidence="10">Early 2A protein</fullName>
    </alternativeName>
    <alternativeName>
        <fullName evidence="10">Early E2A DNA-binding protein</fullName>
    </alternativeName>
</protein>
<reference evidence="15 16" key="2">
    <citation type="submission" date="2019-05" db="EMBL/GenBank/DDBJ databases">
        <authorList>
            <person name="Zhang W."/>
        </authorList>
    </citation>
    <scope>NUCLEOTIDE SEQUENCE [LARGE SCALE GENOMIC DNA]</scope>
    <source>
        <strain evidence="15">Human/China/Shanghai/8694/2016/2[P1H1F1]</strain>
    </source>
</reference>
<dbReference type="EMBL" id="LC504572">
    <property type="protein sequence ID" value="BBO30292.1"/>
    <property type="molecule type" value="Genomic_DNA"/>
</dbReference>
<feature type="domain" description="Adenovirus DNA-binding zinc-binding" evidence="13">
    <location>
        <begin position="284"/>
        <end position="385"/>
    </location>
</feature>
<dbReference type="GO" id="GO:0042025">
    <property type="term" value="C:host cell nucleus"/>
    <property type="evidence" value="ECO:0007669"/>
    <property type="project" value="UniProtKB-SubCell"/>
</dbReference>
<evidence type="ECO:0000256" key="5">
    <source>
        <dbReference type="ARBA" id="ARBA00022705"/>
    </source>
</evidence>
<comment type="function">
    <text evidence="10">Plays a role in the elongation phase of viral strand displacement replication by unwinding the template in an ATP-independent fashion, employing its capacity to form multimers. Also enhances the rate of initiation. Released from template upon second strand synthesis. Assembles in complex with viral pTP, viral pol, host NFIA and host POU2F1/OCT1 on viral origin of replication. Covers the whole ssDNA genome during synthesis. The complementary strand synthesis induces its relese from DNA template. May inhibit cellular transcription mediated by the interaction between host SRCAP and CBP.</text>
</comment>
<comment type="subunit">
    <text evidence="10">Homomultimerizes on viral ssDNA bound to pTP. Forms a initiation complex with viral polymerase, pTP and hosts NFIA and POU2F1/OCT1. Interacts with host SRCAP.</text>
</comment>
<feature type="binding site" evidence="10">
    <location>
        <position position="286"/>
    </location>
    <ligand>
        <name>Zn(2+)</name>
        <dbReference type="ChEBI" id="CHEBI:29105"/>
        <label>1</label>
    </ligand>
</feature>
<dbReference type="EMBL" id="MK896858">
    <property type="protein sequence ID" value="QJS95354.1"/>
    <property type="molecule type" value="Genomic_DNA"/>
</dbReference>
<dbReference type="Pfam" id="PF02236">
    <property type="entry name" value="Viral_DNA_bi"/>
    <property type="match status" value="1"/>
</dbReference>
<dbReference type="InterPro" id="IPR036367">
    <property type="entry name" value="Ad_DBP_C_sf"/>
</dbReference>
<evidence type="ECO:0000313" key="16">
    <source>
        <dbReference type="Proteomes" id="UP000502796"/>
    </source>
</evidence>
<dbReference type="GO" id="GO:0039687">
    <property type="term" value="P:viral DNA strand displacement replication"/>
    <property type="evidence" value="ECO:0007669"/>
    <property type="project" value="UniProtKB-UniRule"/>
</dbReference>